<evidence type="ECO:0000256" key="14">
    <source>
        <dbReference type="SAM" id="MobiDB-lite"/>
    </source>
</evidence>
<dbReference type="GO" id="GO:0033553">
    <property type="term" value="C:rDNA heterochromatin"/>
    <property type="evidence" value="ECO:0007669"/>
    <property type="project" value="TreeGrafter"/>
</dbReference>
<dbReference type="EMBL" id="CAKASE010000049">
    <property type="protein sequence ID" value="CAG9562875.1"/>
    <property type="molecule type" value="Genomic_DNA"/>
</dbReference>
<feature type="compositionally biased region" description="Basic residues" evidence="14">
    <location>
        <begin position="166"/>
        <end position="177"/>
    </location>
</feature>
<feature type="compositionally biased region" description="Basic and acidic residues" evidence="14">
    <location>
        <begin position="72"/>
        <end position="100"/>
    </location>
</feature>
<comment type="caution">
    <text evidence="15">The sequence shown here is derived from an EMBL/GenBank/DDBJ whole genome shotgun (WGS) entry which is preliminary data.</text>
</comment>
<keyword evidence="4" id="KW-0678">Repressor</keyword>
<dbReference type="FunFam" id="1.10.10.2150:FF:000001">
    <property type="entry name" value="Ribosomal RNA-processing protein 8"/>
    <property type="match status" value="1"/>
</dbReference>
<dbReference type="InterPro" id="IPR029063">
    <property type="entry name" value="SAM-dependent_MTases_sf"/>
</dbReference>
<keyword evidence="6 13" id="KW-0489">Methyltransferase</keyword>
<proteinExistence type="inferred from homology"/>
<dbReference type="Proteomes" id="UP000789524">
    <property type="component" value="Unassembled WGS sequence"/>
</dbReference>
<dbReference type="GO" id="GO:0046015">
    <property type="term" value="P:regulation of transcription by glucose"/>
    <property type="evidence" value="ECO:0007669"/>
    <property type="project" value="TreeGrafter"/>
</dbReference>
<keyword evidence="12 13" id="KW-0539">Nucleus</keyword>
<evidence type="ECO:0000256" key="6">
    <source>
        <dbReference type="ARBA" id="ARBA00022603"/>
    </source>
</evidence>
<evidence type="ECO:0000256" key="7">
    <source>
        <dbReference type="ARBA" id="ARBA00022679"/>
    </source>
</evidence>
<dbReference type="PANTHER" id="PTHR12787">
    <property type="entry name" value="RIBOSOMAL RNA-PROCESSING PROTEIN 8"/>
    <property type="match status" value="1"/>
</dbReference>
<comment type="function">
    <text evidence="13">Probable methyltransferase required to silence rDNA.</text>
</comment>
<evidence type="ECO:0000313" key="15">
    <source>
        <dbReference type="EMBL" id="CAG9562875.1"/>
    </source>
</evidence>
<dbReference type="InterPro" id="IPR042036">
    <property type="entry name" value="RRP8_N"/>
</dbReference>
<dbReference type="Gene3D" id="1.10.10.2150">
    <property type="entry name" value="Ribosomal RNA-processing protein 8, N-terminal domain"/>
    <property type="match status" value="1"/>
</dbReference>
<evidence type="ECO:0000256" key="1">
    <source>
        <dbReference type="ARBA" id="ARBA00004604"/>
    </source>
</evidence>
<dbReference type="GO" id="GO:0032259">
    <property type="term" value="P:methylation"/>
    <property type="evidence" value="ECO:0007669"/>
    <property type="project" value="UniProtKB-KW"/>
</dbReference>
<dbReference type="AlphaFoldDB" id="A0A8J2QHJ7"/>
<protein>
    <recommendedName>
        <fullName evidence="3 13">Ribosomal RNA-processing protein 8</fullName>
        <ecNumber evidence="13">2.1.1.-</ecNumber>
    </recommendedName>
</protein>
<dbReference type="GO" id="GO:0008168">
    <property type="term" value="F:methyltransferase activity"/>
    <property type="evidence" value="ECO:0007669"/>
    <property type="project" value="UniProtKB-KW"/>
</dbReference>
<feature type="region of interest" description="Disordered" evidence="14">
    <location>
        <begin position="129"/>
        <end position="228"/>
    </location>
</feature>
<dbReference type="GO" id="GO:0005730">
    <property type="term" value="C:nucleolus"/>
    <property type="evidence" value="ECO:0007669"/>
    <property type="project" value="UniProtKB-SubCell"/>
</dbReference>
<feature type="region of interest" description="Disordered" evidence="14">
    <location>
        <begin position="65"/>
        <end position="100"/>
    </location>
</feature>
<feature type="compositionally biased region" description="Basic and acidic residues" evidence="14">
    <location>
        <begin position="216"/>
        <end position="225"/>
    </location>
</feature>
<dbReference type="GO" id="GO:0000183">
    <property type="term" value="P:rDNA heterochromatin formation"/>
    <property type="evidence" value="ECO:0007669"/>
    <property type="project" value="TreeGrafter"/>
</dbReference>
<evidence type="ECO:0000256" key="5">
    <source>
        <dbReference type="ARBA" id="ARBA00022552"/>
    </source>
</evidence>
<sequence length="491" mass="56782">MGKMFNIPEWEDTPDDIVSFPTKFEKEEHKNENKEKEVTKPVKLTGSVKQKFKTKNLHEKVNKAKNLIKTKNKVDISNEKTTEKKTESSKKKENLYDTDKLDELTINEKKRKLDLYKEDDMEKILFNENSEIETNGCIKPDNNVKNNKNKSSKKETIPQKVELLKEKKKKKKKKPKQAKVDQVHSDNNIETDNKINEKVNQPQISDKKSKKKAEKRKSSVLKDESLNDSEDTIKRAKKVKETIVPTKDDKKKVIIKTMLQNNVRNSISVNSNKLRERMMERLKAAQFRYLNEKLYTSSGSDARQLFQEDPGAFQVYHEGYQQQVKRWPIKPLDIIVKRIQKMPKSYVIADMGCGEAELSTRVGQKVRSFDLVSTKPCVETCDMAHTPLLSASMDVAVYCLALMGTDLTQYLIEANRILKVGGHLLIAEVESRFHDVDSFTSDVQKLGFSLKKIDKTQKVFVFMEFTKVRDPPAKKNKLPNMSLKPCVYKKR</sequence>
<evidence type="ECO:0000256" key="13">
    <source>
        <dbReference type="RuleBase" id="RU365074"/>
    </source>
</evidence>
<keyword evidence="16" id="KW-1185">Reference proteome</keyword>
<dbReference type="Pfam" id="PF05148">
    <property type="entry name" value="Methyltransf_8"/>
    <property type="match status" value="1"/>
</dbReference>
<gene>
    <name evidence="15" type="ORF">DCHRY22_LOCUS4145</name>
</gene>
<dbReference type="EC" id="2.1.1.-" evidence="13"/>
<dbReference type="GO" id="GO:0006364">
    <property type="term" value="P:rRNA processing"/>
    <property type="evidence" value="ECO:0007669"/>
    <property type="project" value="UniProtKB-UniRule"/>
</dbReference>
<evidence type="ECO:0000256" key="2">
    <source>
        <dbReference type="ARBA" id="ARBA00006301"/>
    </source>
</evidence>
<dbReference type="Gene3D" id="3.40.50.150">
    <property type="entry name" value="Vaccinia Virus protein VP39"/>
    <property type="match status" value="1"/>
</dbReference>
<keyword evidence="9" id="KW-0156">Chromatin regulator</keyword>
<dbReference type="FunFam" id="3.40.50.150:FF:000068">
    <property type="entry name" value="Ribosomal RNA-processing protein 8"/>
    <property type="match status" value="1"/>
</dbReference>
<evidence type="ECO:0000256" key="4">
    <source>
        <dbReference type="ARBA" id="ARBA00022491"/>
    </source>
</evidence>
<accession>A0A8J2QHJ7</accession>
<evidence type="ECO:0000256" key="11">
    <source>
        <dbReference type="ARBA" id="ARBA00023163"/>
    </source>
</evidence>
<reference evidence="15" key="1">
    <citation type="submission" date="2021-09" db="EMBL/GenBank/DDBJ databases">
        <authorList>
            <person name="Martin H S."/>
        </authorList>
    </citation>
    <scope>NUCLEOTIDE SEQUENCE</scope>
</reference>
<dbReference type="InterPro" id="IPR007823">
    <property type="entry name" value="RRP8"/>
</dbReference>
<evidence type="ECO:0000256" key="10">
    <source>
        <dbReference type="ARBA" id="ARBA00023015"/>
    </source>
</evidence>
<evidence type="ECO:0000256" key="12">
    <source>
        <dbReference type="ARBA" id="ARBA00023242"/>
    </source>
</evidence>
<keyword evidence="11" id="KW-0804">Transcription</keyword>
<keyword evidence="8 13" id="KW-0949">S-adenosyl-L-methionine</keyword>
<evidence type="ECO:0000256" key="8">
    <source>
        <dbReference type="ARBA" id="ARBA00022691"/>
    </source>
</evidence>
<evidence type="ECO:0000256" key="3">
    <source>
        <dbReference type="ARBA" id="ARBA00020203"/>
    </source>
</evidence>
<name>A0A8J2QHJ7_9NEOP</name>
<comment type="subcellular location">
    <subcellularLocation>
        <location evidence="1 13">Nucleus</location>
        <location evidence="1 13">Nucleolus</location>
    </subcellularLocation>
</comment>
<dbReference type="OrthoDB" id="10258825at2759"/>
<evidence type="ECO:0000256" key="9">
    <source>
        <dbReference type="ARBA" id="ARBA00022853"/>
    </source>
</evidence>
<keyword evidence="5 13" id="KW-0698">rRNA processing</keyword>
<organism evidence="15 16">
    <name type="scientific">Danaus chrysippus</name>
    <name type="common">African queen</name>
    <dbReference type="NCBI Taxonomy" id="151541"/>
    <lineage>
        <taxon>Eukaryota</taxon>
        <taxon>Metazoa</taxon>
        <taxon>Ecdysozoa</taxon>
        <taxon>Arthropoda</taxon>
        <taxon>Hexapoda</taxon>
        <taxon>Insecta</taxon>
        <taxon>Pterygota</taxon>
        <taxon>Neoptera</taxon>
        <taxon>Endopterygota</taxon>
        <taxon>Lepidoptera</taxon>
        <taxon>Glossata</taxon>
        <taxon>Ditrysia</taxon>
        <taxon>Papilionoidea</taxon>
        <taxon>Nymphalidae</taxon>
        <taxon>Danainae</taxon>
        <taxon>Danaini</taxon>
        <taxon>Danaina</taxon>
        <taxon>Danaus</taxon>
        <taxon>Anosia</taxon>
    </lineage>
</organism>
<keyword evidence="7 13" id="KW-0808">Transferase</keyword>
<dbReference type="GO" id="GO:0042149">
    <property type="term" value="P:cellular response to glucose starvation"/>
    <property type="evidence" value="ECO:0007669"/>
    <property type="project" value="TreeGrafter"/>
</dbReference>
<feature type="compositionally biased region" description="Basic and acidic residues" evidence="14">
    <location>
        <begin position="152"/>
        <end position="165"/>
    </location>
</feature>
<dbReference type="PANTHER" id="PTHR12787:SF0">
    <property type="entry name" value="RIBOSOMAL RNA-PROCESSING PROTEIN 8"/>
    <property type="match status" value="1"/>
</dbReference>
<comment type="similarity">
    <text evidence="2 13">Belongs to the methyltransferase superfamily. RRP8 family.</text>
</comment>
<dbReference type="SUPFAM" id="SSF53335">
    <property type="entry name" value="S-adenosyl-L-methionine-dependent methyltransferases"/>
    <property type="match status" value="1"/>
</dbReference>
<dbReference type="GO" id="GO:0005677">
    <property type="term" value="C:chromatin silencing complex"/>
    <property type="evidence" value="ECO:0007669"/>
    <property type="project" value="TreeGrafter"/>
</dbReference>
<keyword evidence="10" id="KW-0805">Transcription regulation</keyword>
<evidence type="ECO:0000313" key="16">
    <source>
        <dbReference type="Proteomes" id="UP000789524"/>
    </source>
</evidence>